<feature type="transmembrane region" description="Helical" evidence="1">
    <location>
        <begin position="69"/>
        <end position="89"/>
    </location>
</feature>
<evidence type="ECO:0000313" key="2">
    <source>
        <dbReference type="EMBL" id="MBT1700491.1"/>
    </source>
</evidence>
<feature type="transmembrane region" description="Helical" evidence="1">
    <location>
        <begin position="160"/>
        <end position="183"/>
    </location>
</feature>
<dbReference type="RefSeq" id="WP_254169170.1">
    <property type="nucleotide sequence ID" value="NZ_JAHESF010000041.1"/>
</dbReference>
<dbReference type="Proteomes" id="UP001319200">
    <property type="component" value="Unassembled WGS sequence"/>
</dbReference>
<keyword evidence="1" id="KW-1133">Transmembrane helix</keyword>
<keyword evidence="1" id="KW-0812">Transmembrane</keyword>
<dbReference type="AlphaFoldDB" id="A0AAP2GLK1"/>
<feature type="transmembrane region" description="Helical" evidence="1">
    <location>
        <begin position="44"/>
        <end position="63"/>
    </location>
</feature>
<keyword evidence="3" id="KW-1185">Reference proteome</keyword>
<proteinExistence type="predicted"/>
<accession>A0AAP2GLK1</accession>
<protein>
    <submittedName>
        <fullName evidence="2">Uncharacterized protein</fullName>
    </submittedName>
</protein>
<reference evidence="2 3" key="1">
    <citation type="submission" date="2021-05" db="EMBL/GenBank/DDBJ databases">
        <title>A Polyphasic approach of four new species of the genus Ohtaekwangia: Ohtaekwangia histidinii sp. nov., Ohtaekwangia cretensis sp. nov., Ohtaekwangia indiensis sp. nov., Ohtaekwangia reichenbachii sp. nov. from diverse environment.</title>
        <authorList>
            <person name="Octaviana S."/>
        </authorList>
    </citation>
    <scope>NUCLEOTIDE SEQUENCE [LARGE SCALE GENOMIC DNA]</scope>
    <source>
        <strain evidence="2 3">PWU4</strain>
    </source>
</reference>
<comment type="caution">
    <text evidence="2">The sequence shown here is derived from an EMBL/GenBank/DDBJ whole genome shotgun (WGS) entry which is preliminary data.</text>
</comment>
<organism evidence="2 3">
    <name type="scientific">Chryseosolibacter histidini</name>
    <dbReference type="NCBI Taxonomy" id="2782349"/>
    <lineage>
        <taxon>Bacteria</taxon>
        <taxon>Pseudomonadati</taxon>
        <taxon>Bacteroidota</taxon>
        <taxon>Cytophagia</taxon>
        <taxon>Cytophagales</taxon>
        <taxon>Chryseotaleaceae</taxon>
        <taxon>Chryseosolibacter</taxon>
    </lineage>
</organism>
<feature type="transmembrane region" description="Helical" evidence="1">
    <location>
        <begin position="129"/>
        <end position="148"/>
    </location>
</feature>
<sequence>MELDELKHIWKKTDVDFHPKGEAELASMLKGNSKSIIDKLKRSVWLELVFTLIASIVLLVYALNLPSGALKWISVSILAIFAVYPVYYIKKLMLLHRFEGASDNLKANLEQLIESLTLYLRFYKRSYTMLYPVYFCLALAFIAIERGFDEFLNILFKLETMLYLLFLAGVFYFCSTWLVNWLLRKLYGRHLDKLQSLLNELNSYERPEAA</sequence>
<evidence type="ECO:0000256" key="1">
    <source>
        <dbReference type="SAM" id="Phobius"/>
    </source>
</evidence>
<name>A0AAP2GLK1_9BACT</name>
<keyword evidence="1" id="KW-0472">Membrane</keyword>
<gene>
    <name evidence="2" type="ORF">KK083_26625</name>
</gene>
<evidence type="ECO:0000313" key="3">
    <source>
        <dbReference type="Proteomes" id="UP001319200"/>
    </source>
</evidence>
<dbReference type="EMBL" id="JAHESF010000041">
    <property type="protein sequence ID" value="MBT1700491.1"/>
    <property type="molecule type" value="Genomic_DNA"/>
</dbReference>